<dbReference type="AlphaFoldDB" id="A0A316TU11"/>
<feature type="domain" description="Peptidase S9 prolyl oligopeptidase catalytic" evidence="3">
    <location>
        <begin position="714"/>
        <end position="893"/>
    </location>
</feature>
<accession>A0A316TU11</accession>
<feature type="signal peptide" evidence="2">
    <location>
        <begin position="1"/>
        <end position="23"/>
    </location>
</feature>
<dbReference type="OrthoDB" id="9812921at2"/>
<reference evidence="4 5" key="1">
    <citation type="submission" date="2018-05" db="EMBL/GenBank/DDBJ databases">
        <title>Rhodohalobacter halophilus gen. nov., sp. nov., a moderately halophilic member of the family Balneolaceae.</title>
        <authorList>
            <person name="Liu Z.-W."/>
        </authorList>
    </citation>
    <scope>NUCLEOTIDE SEQUENCE [LARGE SCALE GENOMIC DNA]</scope>
    <source>
        <strain evidence="4 5">8A47</strain>
    </source>
</reference>
<dbReference type="InterPro" id="IPR011042">
    <property type="entry name" value="6-blade_b-propeller_TolB-like"/>
</dbReference>
<sequence length="916" mass="104707">MRNSFSVQTLFIVLLLFCNPLFAQDKALTVDDYDRWSRIVGAELSNDGNWMAYGLRPNGGDDTLHVVSLANDTEYIIPLGENAVFSDNSGWVAYTVTVDEETRESLEEKGDPVFESAQILHLRSGEKYTVERLESMTFTEDGRYWAVHRKKPETDKSKHKGTDLIVRDLQSGTVVNLGNVSEFAFNKKSSHLAYLVDASERAGNGIYLRNMESGALLTLDSDSSVYSGLTWDDDDALRNEWPSKGNALAVLKGHSSDSLMHIVNELVVLQNLDSSVRKTVLNPDSQRNFPDGMVISENRDLQWSSNGELLFIGIRPQQPKVEMDRDTIPNVDVFHWKDDRIQTVQERQAARDRRFTYVASFSPANSSFTRLTDEGMREMNFSRHNRYMIGRDEKPYISDLNWGVSPADLYRVDVSSGERTRFAVEIKRTMGFSPDGRYYLFQKVAEQDTILYVYDVERNRNVNLTQSSPVSFINVDHPYPHESPTYGVAGWAQDGDHVIMNHKHDLWRLALDGSGAENITRGVGERDQIIFRHVSLDDDERYIDTSEDLLLSAFGRWTKKNGFYRLRMGNNPRSLVYEDVRFGNPEKARDENRIVLTRETFVEFPDYYHTKTSFRNFTKITDANPQQAEYGWGERVLIDFENSRGERLQGTLTLPAGYEPGETYPMIVYFYERMSDRHHQYSMPVYDDRPHMSTYASNGYLVFMPDIVFEFGRPGTSSLDAITAGTQKVIDLGYADPDQLGLQGHSWGGYQSSFILTQTDLFATVVTGAPPTNLTSFYNNIYGSSGTNHHGIMEIGQVRMGRGVTPWTHREMYQRENPMFFVPDIEIPFMILHGTDDGAVDWMQGLEFYNAARRMGKEVVLLSYPGEGHHLGREANQIDFQIRMKEWFDHYVKGAPAADWIVNGIPYIEKQYNRAE</sequence>
<dbReference type="PANTHER" id="PTHR42776:SF4">
    <property type="entry name" value="ACYLAMINO-ACID-RELEASING ENZYME"/>
    <property type="match status" value="1"/>
</dbReference>
<evidence type="ECO:0000256" key="2">
    <source>
        <dbReference type="SAM" id="SignalP"/>
    </source>
</evidence>
<dbReference type="InterPro" id="IPR029058">
    <property type="entry name" value="AB_hydrolase_fold"/>
</dbReference>
<dbReference type="Proteomes" id="UP000245533">
    <property type="component" value="Unassembled WGS sequence"/>
</dbReference>
<organism evidence="4 5">
    <name type="scientific">Rhodohalobacter mucosus</name>
    <dbReference type="NCBI Taxonomy" id="2079485"/>
    <lineage>
        <taxon>Bacteria</taxon>
        <taxon>Pseudomonadati</taxon>
        <taxon>Balneolota</taxon>
        <taxon>Balneolia</taxon>
        <taxon>Balneolales</taxon>
        <taxon>Balneolaceae</taxon>
        <taxon>Rhodohalobacter</taxon>
    </lineage>
</organism>
<comment type="caution">
    <text evidence="4">The sequence shown here is derived from an EMBL/GenBank/DDBJ whole genome shotgun (WGS) entry which is preliminary data.</text>
</comment>
<dbReference type="SUPFAM" id="SSF53474">
    <property type="entry name" value="alpha/beta-Hydrolases"/>
    <property type="match status" value="1"/>
</dbReference>
<dbReference type="EMBL" id="QGGB01000002">
    <property type="protein sequence ID" value="PWN08053.1"/>
    <property type="molecule type" value="Genomic_DNA"/>
</dbReference>
<dbReference type="RefSeq" id="WP_109644802.1">
    <property type="nucleotide sequence ID" value="NZ_QGGB01000002.1"/>
</dbReference>
<evidence type="ECO:0000256" key="1">
    <source>
        <dbReference type="ARBA" id="ARBA00022801"/>
    </source>
</evidence>
<evidence type="ECO:0000259" key="3">
    <source>
        <dbReference type="Pfam" id="PF00326"/>
    </source>
</evidence>
<feature type="chain" id="PRO_5016233610" evidence="2">
    <location>
        <begin position="24"/>
        <end position="916"/>
    </location>
</feature>
<dbReference type="InterPro" id="IPR001375">
    <property type="entry name" value="Peptidase_S9_cat"/>
</dbReference>
<dbReference type="GO" id="GO:0006508">
    <property type="term" value="P:proteolysis"/>
    <property type="evidence" value="ECO:0007669"/>
    <property type="project" value="InterPro"/>
</dbReference>
<evidence type="ECO:0000313" key="5">
    <source>
        <dbReference type="Proteomes" id="UP000245533"/>
    </source>
</evidence>
<dbReference type="Gene3D" id="2.120.10.30">
    <property type="entry name" value="TolB, C-terminal domain"/>
    <property type="match status" value="1"/>
</dbReference>
<protein>
    <submittedName>
        <fullName evidence="4">S9 family peptidase</fullName>
    </submittedName>
</protein>
<keyword evidence="5" id="KW-1185">Reference proteome</keyword>
<keyword evidence="2" id="KW-0732">Signal</keyword>
<dbReference type="SUPFAM" id="SSF82171">
    <property type="entry name" value="DPP6 N-terminal domain-like"/>
    <property type="match status" value="1"/>
</dbReference>
<dbReference type="Pfam" id="PF00326">
    <property type="entry name" value="Peptidase_S9"/>
    <property type="match status" value="1"/>
</dbReference>
<dbReference type="PANTHER" id="PTHR42776">
    <property type="entry name" value="SERINE PEPTIDASE S9 FAMILY MEMBER"/>
    <property type="match status" value="1"/>
</dbReference>
<name>A0A316TU11_9BACT</name>
<proteinExistence type="predicted"/>
<dbReference type="Gene3D" id="3.40.50.1820">
    <property type="entry name" value="alpha/beta hydrolase"/>
    <property type="match status" value="1"/>
</dbReference>
<evidence type="ECO:0000313" key="4">
    <source>
        <dbReference type="EMBL" id="PWN08053.1"/>
    </source>
</evidence>
<keyword evidence="1" id="KW-0378">Hydrolase</keyword>
<gene>
    <name evidence="4" type="ORF">DDZ15_02745</name>
</gene>
<dbReference type="GO" id="GO:0004252">
    <property type="term" value="F:serine-type endopeptidase activity"/>
    <property type="evidence" value="ECO:0007669"/>
    <property type="project" value="TreeGrafter"/>
</dbReference>